<feature type="region of interest" description="Disordered" evidence="1">
    <location>
        <begin position="45"/>
        <end position="81"/>
    </location>
</feature>
<accession>A0A5N6QC95</accession>
<dbReference type="Proteomes" id="UP000327013">
    <property type="component" value="Chromosome 1"/>
</dbReference>
<reference evidence="2 3" key="1">
    <citation type="submission" date="2019-06" db="EMBL/GenBank/DDBJ databases">
        <title>A chromosomal-level reference genome of Carpinus fangiana (Coryloideae, Betulaceae).</title>
        <authorList>
            <person name="Yang X."/>
            <person name="Wang Z."/>
            <person name="Zhang L."/>
            <person name="Hao G."/>
            <person name="Liu J."/>
            <person name="Yang Y."/>
        </authorList>
    </citation>
    <scope>NUCLEOTIDE SEQUENCE [LARGE SCALE GENOMIC DNA]</scope>
    <source>
        <strain evidence="2">Cfa_2016G</strain>
        <tissue evidence="2">Leaf</tissue>
    </source>
</reference>
<evidence type="ECO:0000256" key="1">
    <source>
        <dbReference type="SAM" id="MobiDB-lite"/>
    </source>
</evidence>
<dbReference type="AlphaFoldDB" id="A0A5N6QC95"/>
<keyword evidence="3" id="KW-1185">Reference proteome</keyword>
<proteinExistence type="predicted"/>
<feature type="region of interest" description="Disordered" evidence="1">
    <location>
        <begin position="110"/>
        <end position="178"/>
    </location>
</feature>
<organism evidence="2 3">
    <name type="scientific">Carpinus fangiana</name>
    <dbReference type="NCBI Taxonomy" id="176857"/>
    <lineage>
        <taxon>Eukaryota</taxon>
        <taxon>Viridiplantae</taxon>
        <taxon>Streptophyta</taxon>
        <taxon>Embryophyta</taxon>
        <taxon>Tracheophyta</taxon>
        <taxon>Spermatophyta</taxon>
        <taxon>Magnoliopsida</taxon>
        <taxon>eudicotyledons</taxon>
        <taxon>Gunneridae</taxon>
        <taxon>Pentapetalae</taxon>
        <taxon>rosids</taxon>
        <taxon>fabids</taxon>
        <taxon>Fagales</taxon>
        <taxon>Betulaceae</taxon>
        <taxon>Carpinus</taxon>
    </lineage>
</organism>
<evidence type="ECO:0000313" key="2">
    <source>
        <dbReference type="EMBL" id="KAE7996797.1"/>
    </source>
</evidence>
<feature type="compositionally biased region" description="Basic residues" evidence="1">
    <location>
        <begin position="118"/>
        <end position="132"/>
    </location>
</feature>
<sequence length="178" mass="20249">MGLCTVTVCLVAKKSLERKKTKKKKLAIIHRRELWASCRQPPATFSNNEASPIHLNTKGPTVRIRPNHNQSPGEHWDQNRHRRLQRRHLGASLRPELRQELDQLQRDPLLPCEQDHPHHCRQRGHGLRRPRPHGIAPSGDAEPPERPQRRVLGREDQGLDGPLDGGAQAVGASVFRKL</sequence>
<feature type="compositionally biased region" description="Basic and acidic residues" evidence="1">
    <location>
        <begin position="143"/>
        <end position="157"/>
    </location>
</feature>
<gene>
    <name evidence="2" type="ORF">FH972_001488</name>
</gene>
<protein>
    <submittedName>
        <fullName evidence="2">Uncharacterized protein</fullName>
    </submittedName>
</protein>
<dbReference type="EMBL" id="CM017321">
    <property type="protein sequence ID" value="KAE7996797.1"/>
    <property type="molecule type" value="Genomic_DNA"/>
</dbReference>
<evidence type="ECO:0000313" key="3">
    <source>
        <dbReference type="Proteomes" id="UP000327013"/>
    </source>
</evidence>
<name>A0A5N6QC95_9ROSI</name>